<dbReference type="PROSITE" id="PS51724">
    <property type="entry name" value="SPOR"/>
    <property type="match status" value="1"/>
</dbReference>
<dbReference type="InterPro" id="IPR007730">
    <property type="entry name" value="SPOR-like_dom"/>
</dbReference>
<accession>A0A6I4U2H6</accession>
<gene>
    <name evidence="4" type="ORF">GRI68_07990</name>
</gene>
<dbReference type="SUPFAM" id="SSF48452">
    <property type="entry name" value="TPR-like"/>
    <property type="match status" value="1"/>
</dbReference>
<dbReference type="SUPFAM" id="SSF110997">
    <property type="entry name" value="Sporulation related repeat"/>
    <property type="match status" value="1"/>
</dbReference>
<evidence type="ECO:0000256" key="2">
    <source>
        <dbReference type="SAM" id="MobiDB-lite"/>
    </source>
</evidence>
<feature type="region of interest" description="Disordered" evidence="2">
    <location>
        <begin position="256"/>
        <end position="456"/>
    </location>
</feature>
<feature type="compositionally biased region" description="Low complexity" evidence="2">
    <location>
        <begin position="283"/>
        <end position="297"/>
    </location>
</feature>
<feature type="compositionally biased region" description="Basic and acidic residues" evidence="2">
    <location>
        <begin position="323"/>
        <end position="334"/>
    </location>
</feature>
<evidence type="ECO:0000259" key="3">
    <source>
        <dbReference type="PROSITE" id="PS51724"/>
    </source>
</evidence>
<dbReference type="Gene3D" id="1.25.40.10">
    <property type="entry name" value="Tetratricopeptide repeat domain"/>
    <property type="match status" value="1"/>
</dbReference>
<proteinExistence type="predicted"/>
<protein>
    <recommendedName>
        <fullName evidence="3">SPOR domain-containing protein</fullName>
    </recommendedName>
</protein>
<feature type="domain" description="SPOR" evidence="3">
    <location>
        <begin position="454"/>
        <end position="534"/>
    </location>
</feature>
<dbReference type="InterPro" id="IPR011990">
    <property type="entry name" value="TPR-like_helical_dom_sf"/>
</dbReference>
<dbReference type="EMBL" id="WTYR01000001">
    <property type="protein sequence ID" value="MXP10118.1"/>
    <property type="molecule type" value="Genomic_DNA"/>
</dbReference>
<reference evidence="4 5" key="1">
    <citation type="submission" date="2019-12" db="EMBL/GenBank/DDBJ databases">
        <title>Genomic-based taxomic classification of the family Erythrobacteraceae.</title>
        <authorList>
            <person name="Xu L."/>
        </authorList>
    </citation>
    <scope>NUCLEOTIDE SEQUENCE [LARGE SCALE GENOMIC DNA]</scope>
    <source>
        <strain evidence="4 5">LMG 29519</strain>
    </source>
</reference>
<organism evidence="4 5">
    <name type="scientific">Alteriqipengyuania halimionae</name>
    <dbReference type="NCBI Taxonomy" id="1926630"/>
    <lineage>
        <taxon>Bacteria</taxon>
        <taxon>Pseudomonadati</taxon>
        <taxon>Pseudomonadota</taxon>
        <taxon>Alphaproteobacteria</taxon>
        <taxon>Sphingomonadales</taxon>
        <taxon>Erythrobacteraceae</taxon>
        <taxon>Alteriqipengyuania</taxon>
    </lineage>
</organism>
<dbReference type="InterPro" id="IPR019734">
    <property type="entry name" value="TPR_rpt"/>
</dbReference>
<sequence>MAALVCAGAAFALPEMAVAQEVVQRLPPPEEQALKEALQALARNPDDMRSLLIAGRSALVLGDSDAALGFFSRARDLDPGSDEALAGIAAVQVRRNDPVAAIALFDNVGEQALGDPVIDAERALAYDLVGAQGRAQTLYRAVMARSSSEELIRRLALSLAISGDREGSEATLLPLLQRQNKSAWRTRAFSLAILGASDEAVTVANAVMPAGLAREMEPFLRIMERLTRAQQAAAANLGRFPGSSEIGRDTPEIAAYAAQPPVRKPRRSAGDGLVPKGEPLGGPPRRASAAAPSRQSSEGQTTAPPASRTDEPDRLARQAATLRDQEEQRRREGPTGRSNPPATGPVAENTTQPPAPTVAEPVVQAPSQAPAQDVAQSPVREPSPTAGPGFDLATVPGTIRDEPVQEPAREPDFASAFGDIGKPDAMPEAEASSGAVDVTAIKPARPEPEDPPPPPNPARIWVQLGIGRDVDALAFDWRRLKRKYEILDGRDAYRSVLGQTNRMVTGPFASRAEAMKMVNALKEEGHESLVWRSGDGEEVVLLPDG</sequence>
<dbReference type="Pfam" id="PF05036">
    <property type="entry name" value="SPOR"/>
    <property type="match status" value="1"/>
</dbReference>
<feature type="compositionally biased region" description="Basic and acidic residues" evidence="2">
    <location>
        <begin position="399"/>
        <end position="412"/>
    </location>
</feature>
<evidence type="ECO:0000313" key="4">
    <source>
        <dbReference type="EMBL" id="MXP10118.1"/>
    </source>
</evidence>
<keyword evidence="1" id="KW-0802">TPR repeat</keyword>
<keyword evidence="5" id="KW-1185">Reference proteome</keyword>
<dbReference type="OrthoDB" id="7398646at2"/>
<comment type="caution">
    <text evidence="4">The sequence shown here is derived from an EMBL/GenBank/DDBJ whole genome shotgun (WGS) entry which is preliminary data.</text>
</comment>
<feature type="repeat" description="TPR" evidence="1">
    <location>
        <begin position="48"/>
        <end position="81"/>
    </location>
</feature>
<dbReference type="InterPro" id="IPR036680">
    <property type="entry name" value="SPOR-like_sf"/>
</dbReference>
<dbReference type="GO" id="GO:0042834">
    <property type="term" value="F:peptidoglycan binding"/>
    <property type="evidence" value="ECO:0007669"/>
    <property type="project" value="InterPro"/>
</dbReference>
<evidence type="ECO:0000313" key="5">
    <source>
        <dbReference type="Proteomes" id="UP000429229"/>
    </source>
</evidence>
<name>A0A6I4U2H6_9SPHN</name>
<dbReference type="RefSeq" id="WP_160616758.1">
    <property type="nucleotide sequence ID" value="NZ_WTYR01000001.1"/>
</dbReference>
<evidence type="ECO:0000256" key="1">
    <source>
        <dbReference type="PROSITE-ProRule" id="PRU00339"/>
    </source>
</evidence>
<dbReference type="PROSITE" id="PS50005">
    <property type="entry name" value="TPR"/>
    <property type="match status" value="1"/>
</dbReference>
<dbReference type="AlphaFoldDB" id="A0A6I4U2H6"/>
<dbReference type="Proteomes" id="UP000429229">
    <property type="component" value="Unassembled WGS sequence"/>
</dbReference>